<keyword evidence="2 8" id="KW-0479">Metal-binding</keyword>
<evidence type="ECO:0000256" key="8">
    <source>
        <dbReference type="PIRSR" id="PIRSR006809-2"/>
    </source>
</evidence>
<dbReference type="GO" id="GO:0046872">
    <property type="term" value="F:metal ion binding"/>
    <property type="evidence" value="ECO:0007669"/>
    <property type="project" value="UniProtKB-KW"/>
</dbReference>
<dbReference type="Pfam" id="PF13167">
    <property type="entry name" value="GTP-bdg_N"/>
    <property type="match status" value="1"/>
</dbReference>
<dbReference type="RefSeq" id="WP_078775823.1">
    <property type="nucleotide sequence ID" value="NZ_FUWU01000009.1"/>
</dbReference>
<accession>A0A1T4L218</accession>
<feature type="binding site" evidence="7">
    <location>
        <begin position="342"/>
        <end position="344"/>
    </location>
    <ligand>
        <name>GTP</name>
        <dbReference type="ChEBI" id="CHEBI:37565"/>
    </ligand>
</feature>
<comment type="function">
    <text evidence="6">GTPase that associates with the 50S ribosomal subunit and may have a role during protein synthesis or ribosome biogenesis.</text>
</comment>
<sequence>MQQTLENAILVGIVTPNIRKSTAEEHLSELERLAETAGAVVCRTFLQRVQAFNPATLIGEGKVQEIRAALDEENAKLLVFDEDLSGSQVRNLEERLPGIKVLDRTGIILAIFAKHAVTAESRLMVEVAQLQYLVPRLSHAWTHLSRQAGGKGIGMNGPGETQLETDRRIIRKKIQELKKKLEKIESARERQAERRKGIFQVGIVGYTNAGKSTLTNRLTSSSVYVKDQLFATLDNTMRKLYVGDGKFILLSDTVGFIRKLPPHLLDTFKSTLSAASNANCILNVVDATANDYEEHLEITHRILQELVDEKVPRIIAFNKAEAASEERRKELLAHYPEALQISAKENIGMEALKQKLISAMQDWEKISASDCNCSSSPSRAPRKA</sequence>
<dbReference type="InterPro" id="IPR027417">
    <property type="entry name" value="P-loop_NTPase"/>
</dbReference>
<dbReference type="Pfam" id="PF01926">
    <property type="entry name" value="MMR_HSR1"/>
    <property type="match status" value="1"/>
</dbReference>
<dbReference type="NCBIfam" id="TIGR00231">
    <property type="entry name" value="small_GTP"/>
    <property type="match status" value="1"/>
</dbReference>
<keyword evidence="9" id="KW-0175">Coiled coil</keyword>
<comment type="subunit">
    <text evidence="6">Monomer. Associates with the 50S ribosomal subunit.</text>
</comment>
<evidence type="ECO:0000256" key="7">
    <source>
        <dbReference type="PIRSR" id="PIRSR006809-1"/>
    </source>
</evidence>
<feature type="binding site" evidence="7">
    <location>
        <begin position="252"/>
        <end position="255"/>
    </location>
    <ligand>
        <name>GTP</name>
        <dbReference type="ChEBI" id="CHEBI:37565"/>
    </ligand>
</feature>
<dbReference type="InterPro" id="IPR006073">
    <property type="entry name" value="GTP-bd"/>
</dbReference>
<evidence type="ECO:0000256" key="1">
    <source>
        <dbReference type="ARBA" id="ARBA00022490"/>
    </source>
</evidence>
<gene>
    <name evidence="6" type="primary">hflX</name>
    <name evidence="11" type="ORF">SAMN02745108_00732</name>
</gene>
<feature type="domain" description="Hflx-type G" evidence="10">
    <location>
        <begin position="199"/>
        <end position="364"/>
    </location>
</feature>
<dbReference type="Pfam" id="PF16360">
    <property type="entry name" value="GTP-bdg_M"/>
    <property type="match status" value="1"/>
</dbReference>
<dbReference type="Proteomes" id="UP000190449">
    <property type="component" value="Unassembled WGS sequence"/>
</dbReference>
<dbReference type="STRING" id="28122.SAMN02745108_00732"/>
<dbReference type="NCBIfam" id="TIGR03156">
    <property type="entry name" value="GTP_HflX"/>
    <property type="match status" value="1"/>
</dbReference>
<dbReference type="Gene3D" id="6.10.250.2860">
    <property type="match status" value="1"/>
</dbReference>
<dbReference type="InterPro" id="IPR016496">
    <property type="entry name" value="GTPase_HflX"/>
</dbReference>
<comment type="subcellular location">
    <subcellularLocation>
        <location evidence="6">Cytoplasm</location>
    </subcellularLocation>
    <text evidence="6">May associate with membranes.</text>
</comment>
<evidence type="ECO:0000313" key="11">
    <source>
        <dbReference type="EMBL" id="SJZ48749.1"/>
    </source>
</evidence>
<dbReference type="AlphaFoldDB" id="A0A1T4L218"/>
<comment type="cofactor">
    <cofactor evidence="8">
        <name>Mg(2+)</name>
        <dbReference type="ChEBI" id="CHEBI:18420"/>
    </cofactor>
</comment>
<dbReference type="InterPro" id="IPR030394">
    <property type="entry name" value="G_HFLX_dom"/>
</dbReference>
<dbReference type="InterPro" id="IPR005225">
    <property type="entry name" value="Small_GTP-bd"/>
</dbReference>
<evidence type="ECO:0000313" key="12">
    <source>
        <dbReference type="Proteomes" id="UP000190449"/>
    </source>
</evidence>
<dbReference type="CDD" id="cd01878">
    <property type="entry name" value="HflX"/>
    <property type="match status" value="1"/>
</dbReference>
<comment type="similarity">
    <text evidence="6">Belongs to the TRAFAC class OBG-HflX-like GTPase superfamily. HflX GTPase family.</text>
</comment>
<proteinExistence type="inferred from homology"/>
<dbReference type="SUPFAM" id="SSF52540">
    <property type="entry name" value="P-loop containing nucleoside triphosphate hydrolases"/>
    <property type="match status" value="1"/>
</dbReference>
<dbReference type="PROSITE" id="PS51705">
    <property type="entry name" value="G_HFLX"/>
    <property type="match status" value="1"/>
</dbReference>
<feature type="coiled-coil region" evidence="9">
    <location>
        <begin position="160"/>
        <end position="194"/>
    </location>
</feature>
<dbReference type="Gene3D" id="3.40.50.300">
    <property type="entry name" value="P-loop containing nucleotide triphosphate hydrolases"/>
    <property type="match status" value="1"/>
</dbReference>
<evidence type="ECO:0000256" key="4">
    <source>
        <dbReference type="ARBA" id="ARBA00022842"/>
    </source>
</evidence>
<organism evidence="11 12">
    <name type="scientific">Fibrobacter intestinalis</name>
    <dbReference type="NCBI Taxonomy" id="28122"/>
    <lineage>
        <taxon>Bacteria</taxon>
        <taxon>Pseudomonadati</taxon>
        <taxon>Fibrobacterota</taxon>
        <taxon>Fibrobacteria</taxon>
        <taxon>Fibrobacterales</taxon>
        <taxon>Fibrobacteraceae</taxon>
        <taxon>Fibrobacter</taxon>
    </lineage>
</organism>
<dbReference type="GO" id="GO:0005525">
    <property type="term" value="F:GTP binding"/>
    <property type="evidence" value="ECO:0007669"/>
    <property type="project" value="UniProtKB-UniRule"/>
</dbReference>
<evidence type="ECO:0000256" key="3">
    <source>
        <dbReference type="ARBA" id="ARBA00022741"/>
    </source>
</evidence>
<dbReference type="InterPro" id="IPR032305">
    <property type="entry name" value="GTP-bd_M"/>
</dbReference>
<dbReference type="GO" id="GO:0043022">
    <property type="term" value="F:ribosome binding"/>
    <property type="evidence" value="ECO:0007669"/>
    <property type="project" value="TreeGrafter"/>
</dbReference>
<feature type="binding site" evidence="8">
    <location>
        <position position="212"/>
    </location>
    <ligand>
        <name>Mg(2+)</name>
        <dbReference type="ChEBI" id="CHEBI:18420"/>
    </ligand>
</feature>
<dbReference type="InterPro" id="IPR025121">
    <property type="entry name" value="GTPase_HflX_N"/>
</dbReference>
<dbReference type="PRINTS" id="PR00326">
    <property type="entry name" value="GTP1OBG"/>
</dbReference>
<dbReference type="InterPro" id="IPR042108">
    <property type="entry name" value="GTPase_HflX_N_sf"/>
</dbReference>
<dbReference type="PANTHER" id="PTHR10229:SF0">
    <property type="entry name" value="GTP-BINDING PROTEIN 6-RELATED"/>
    <property type="match status" value="1"/>
</dbReference>
<keyword evidence="3 6" id="KW-0547">Nucleotide-binding</keyword>
<feature type="binding site" evidence="7">
    <location>
        <begin position="205"/>
        <end position="212"/>
    </location>
    <ligand>
        <name>GTP</name>
        <dbReference type="ChEBI" id="CHEBI:37565"/>
    </ligand>
</feature>
<evidence type="ECO:0000259" key="10">
    <source>
        <dbReference type="PROSITE" id="PS51705"/>
    </source>
</evidence>
<dbReference type="Gene3D" id="3.40.50.11060">
    <property type="entry name" value="GTPase HflX, N-terminal domain"/>
    <property type="match status" value="1"/>
</dbReference>
<dbReference type="PIRSF" id="PIRSF006809">
    <property type="entry name" value="GTP-binding_hflX_prd"/>
    <property type="match status" value="1"/>
</dbReference>
<keyword evidence="4 8" id="KW-0460">Magnesium</keyword>
<evidence type="ECO:0000256" key="9">
    <source>
        <dbReference type="SAM" id="Coils"/>
    </source>
</evidence>
<protein>
    <recommendedName>
        <fullName evidence="6">GTPase HflX</fullName>
    </recommendedName>
    <alternativeName>
        <fullName evidence="6">GTP-binding protein HflX</fullName>
    </alternativeName>
</protein>
<feature type="binding site" evidence="8">
    <location>
        <position position="232"/>
    </location>
    <ligand>
        <name>Mg(2+)</name>
        <dbReference type="ChEBI" id="CHEBI:18420"/>
    </ligand>
</feature>
<dbReference type="HAMAP" id="MF_00900">
    <property type="entry name" value="GTPase_HflX"/>
    <property type="match status" value="1"/>
</dbReference>
<evidence type="ECO:0000256" key="2">
    <source>
        <dbReference type="ARBA" id="ARBA00022723"/>
    </source>
</evidence>
<dbReference type="GO" id="GO:0003924">
    <property type="term" value="F:GTPase activity"/>
    <property type="evidence" value="ECO:0007669"/>
    <property type="project" value="UniProtKB-UniRule"/>
</dbReference>
<dbReference type="GO" id="GO:0005737">
    <property type="term" value="C:cytoplasm"/>
    <property type="evidence" value="ECO:0007669"/>
    <property type="project" value="UniProtKB-SubCell"/>
</dbReference>
<keyword evidence="5 6" id="KW-0342">GTP-binding</keyword>
<evidence type="ECO:0000256" key="5">
    <source>
        <dbReference type="ARBA" id="ARBA00023134"/>
    </source>
</evidence>
<reference evidence="11 12" key="1">
    <citation type="submission" date="2017-02" db="EMBL/GenBank/DDBJ databases">
        <authorList>
            <person name="Peterson S.W."/>
        </authorList>
    </citation>
    <scope>NUCLEOTIDE SEQUENCE [LARGE SCALE GENOMIC DNA]</scope>
    <source>
        <strain evidence="11 12">ATCC 43854</strain>
    </source>
</reference>
<name>A0A1T4L218_9BACT</name>
<keyword evidence="1 6" id="KW-0963">Cytoplasm</keyword>
<feature type="binding site" evidence="7">
    <location>
        <begin position="230"/>
        <end position="234"/>
    </location>
    <ligand>
        <name>GTP</name>
        <dbReference type="ChEBI" id="CHEBI:37565"/>
    </ligand>
</feature>
<dbReference type="EMBL" id="FUWU01000009">
    <property type="protein sequence ID" value="SJZ48749.1"/>
    <property type="molecule type" value="Genomic_DNA"/>
</dbReference>
<dbReference type="PANTHER" id="PTHR10229">
    <property type="entry name" value="GTP-BINDING PROTEIN HFLX"/>
    <property type="match status" value="1"/>
</dbReference>
<dbReference type="FunFam" id="3.40.50.11060:FF:000001">
    <property type="entry name" value="GTPase HflX"/>
    <property type="match status" value="1"/>
</dbReference>
<evidence type="ECO:0000256" key="6">
    <source>
        <dbReference type="HAMAP-Rule" id="MF_00900"/>
    </source>
</evidence>